<keyword evidence="1" id="KW-0233">DNA recombination</keyword>
<dbReference type="InterPro" id="IPR050090">
    <property type="entry name" value="Tyrosine_recombinase_XerCD"/>
</dbReference>
<evidence type="ECO:0000313" key="4">
    <source>
        <dbReference type="EMBL" id="GIG77242.1"/>
    </source>
</evidence>
<evidence type="ECO:0000256" key="2">
    <source>
        <dbReference type="SAM" id="MobiDB-lite"/>
    </source>
</evidence>
<evidence type="ECO:0000313" key="5">
    <source>
        <dbReference type="Proteomes" id="UP000630097"/>
    </source>
</evidence>
<name>A0A8J3LSE0_9ACTN</name>
<dbReference type="PANTHER" id="PTHR30349">
    <property type="entry name" value="PHAGE INTEGRASE-RELATED"/>
    <property type="match status" value="1"/>
</dbReference>
<sequence length="292" mass="31773">MQLNRAKTSAFVEPAAHSPIPSAIDPPRSGSGPATEVQARLDVSLRLGTFHGPWTPTVTAGLAAAETGCWARLGRWQAGWAPIGAGCGLRQGEIFGLPLDEVDFDEGWMRVAYQVKLINGRLVFAPPKREKERDVPLPARVAEALKTHADLFPPVKVTLPWRTPDGPPLTKLLFFSRNGGGPVRRSDFNVFAWKPALVAAGVIPEPIKGERHQAAREHGMHALRHFYASVLLDAGENIKALSQYLGHSDPGFTLRVYTHLMPSSEGRTRRAVDGAYEAMGPKSDGPETAQER</sequence>
<dbReference type="SUPFAM" id="SSF56349">
    <property type="entry name" value="DNA breaking-rejoining enzymes"/>
    <property type="match status" value="1"/>
</dbReference>
<evidence type="ECO:0000256" key="1">
    <source>
        <dbReference type="ARBA" id="ARBA00023172"/>
    </source>
</evidence>
<dbReference type="Proteomes" id="UP000630097">
    <property type="component" value="Unassembled WGS sequence"/>
</dbReference>
<dbReference type="InterPro" id="IPR002104">
    <property type="entry name" value="Integrase_catalytic"/>
</dbReference>
<feature type="domain" description="Tyr recombinase" evidence="3">
    <location>
        <begin position="46"/>
        <end position="273"/>
    </location>
</feature>
<accession>A0A8J3LSE0</accession>
<dbReference type="EMBL" id="BONV01000001">
    <property type="protein sequence ID" value="GIG77242.1"/>
    <property type="molecule type" value="Genomic_DNA"/>
</dbReference>
<proteinExistence type="predicted"/>
<dbReference type="CDD" id="cd01189">
    <property type="entry name" value="INT_ICEBs1_C_like"/>
    <property type="match status" value="1"/>
</dbReference>
<evidence type="ECO:0000259" key="3">
    <source>
        <dbReference type="PROSITE" id="PS51898"/>
    </source>
</evidence>
<dbReference type="InterPro" id="IPR013762">
    <property type="entry name" value="Integrase-like_cat_sf"/>
</dbReference>
<dbReference type="GO" id="GO:0015074">
    <property type="term" value="P:DNA integration"/>
    <property type="evidence" value="ECO:0007669"/>
    <property type="project" value="InterPro"/>
</dbReference>
<gene>
    <name evidence="4" type="ORF">Pka01_03690</name>
</gene>
<dbReference type="AlphaFoldDB" id="A0A8J3LSE0"/>
<reference evidence="4 5" key="1">
    <citation type="submission" date="2021-01" db="EMBL/GenBank/DDBJ databases">
        <title>Whole genome shotgun sequence of Planotetraspora kaengkrachanensis NBRC 104272.</title>
        <authorList>
            <person name="Komaki H."/>
            <person name="Tamura T."/>
        </authorList>
    </citation>
    <scope>NUCLEOTIDE SEQUENCE [LARGE SCALE GENOMIC DNA]</scope>
    <source>
        <strain evidence="4 5">NBRC 104272</strain>
    </source>
</reference>
<dbReference type="GO" id="GO:0006310">
    <property type="term" value="P:DNA recombination"/>
    <property type="evidence" value="ECO:0007669"/>
    <property type="project" value="UniProtKB-KW"/>
</dbReference>
<protein>
    <recommendedName>
        <fullName evidence="3">Tyr recombinase domain-containing protein</fullName>
    </recommendedName>
</protein>
<dbReference type="GO" id="GO:0003677">
    <property type="term" value="F:DNA binding"/>
    <property type="evidence" value="ECO:0007669"/>
    <property type="project" value="InterPro"/>
</dbReference>
<organism evidence="4 5">
    <name type="scientific">Planotetraspora kaengkrachanensis</name>
    <dbReference type="NCBI Taxonomy" id="575193"/>
    <lineage>
        <taxon>Bacteria</taxon>
        <taxon>Bacillati</taxon>
        <taxon>Actinomycetota</taxon>
        <taxon>Actinomycetes</taxon>
        <taxon>Streptosporangiales</taxon>
        <taxon>Streptosporangiaceae</taxon>
        <taxon>Planotetraspora</taxon>
    </lineage>
</organism>
<feature type="region of interest" description="Disordered" evidence="2">
    <location>
        <begin position="1"/>
        <end position="36"/>
    </location>
</feature>
<dbReference type="InterPro" id="IPR011010">
    <property type="entry name" value="DNA_brk_join_enz"/>
</dbReference>
<dbReference type="PANTHER" id="PTHR30349:SF64">
    <property type="entry name" value="PROPHAGE INTEGRASE INTD-RELATED"/>
    <property type="match status" value="1"/>
</dbReference>
<dbReference type="Gene3D" id="1.10.443.10">
    <property type="entry name" value="Intergrase catalytic core"/>
    <property type="match status" value="1"/>
</dbReference>
<comment type="caution">
    <text evidence="4">The sequence shown here is derived from an EMBL/GenBank/DDBJ whole genome shotgun (WGS) entry which is preliminary data.</text>
</comment>
<dbReference type="PROSITE" id="PS51898">
    <property type="entry name" value="TYR_RECOMBINASE"/>
    <property type="match status" value="1"/>
</dbReference>
<keyword evidence="5" id="KW-1185">Reference proteome</keyword>
<dbReference type="Pfam" id="PF00589">
    <property type="entry name" value="Phage_integrase"/>
    <property type="match status" value="1"/>
</dbReference>